<evidence type="ECO:0000259" key="1">
    <source>
        <dbReference type="Pfam" id="PF24100"/>
    </source>
</evidence>
<dbReference type="Gene3D" id="3.40.33.10">
    <property type="entry name" value="CAP"/>
    <property type="match status" value="1"/>
</dbReference>
<dbReference type="Pfam" id="PF24100">
    <property type="entry name" value="DUF7381"/>
    <property type="match status" value="1"/>
</dbReference>
<dbReference type="AlphaFoldDB" id="A0A0K0FIX7"/>
<protein>
    <submittedName>
        <fullName evidence="3">SCP domain-containing protein</fullName>
    </submittedName>
</protein>
<dbReference type="InterPro" id="IPR035940">
    <property type="entry name" value="CAP_sf"/>
</dbReference>
<proteinExistence type="predicted"/>
<dbReference type="Proteomes" id="UP000035680">
    <property type="component" value="Unassembled WGS sequence"/>
</dbReference>
<keyword evidence="2" id="KW-1185">Reference proteome</keyword>
<name>A0A0K0FIX7_STRVS</name>
<organism evidence="2 3">
    <name type="scientific">Strongyloides venezuelensis</name>
    <name type="common">Threadworm</name>
    <dbReference type="NCBI Taxonomy" id="75913"/>
    <lineage>
        <taxon>Eukaryota</taxon>
        <taxon>Metazoa</taxon>
        <taxon>Ecdysozoa</taxon>
        <taxon>Nematoda</taxon>
        <taxon>Chromadorea</taxon>
        <taxon>Rhabditida</taxon>
        <taxon>Tylenchina</taxon>
        <taxon>Panagrolaimomorpha</taxon>
        <taxon>Strongyloidoidea</taxon>
        <taxon>Strongyloididae</taxon>
        <taxon>Strongyloides</taxon>
    </lineage>
</organism>
<dbReference type="WBParaSite" id="SVE_0884900.1">
    <property type="protein sequence ID" value="SVE_0884900.1"/>
    <property type="gene ID" value="SVE_0884900"/>
</dbReference>
<dbReference type="InterPro" id="IPR055805">
    <property type="entry name" value="DUF7381"/>
</dbReference>
<feature type="domain" description="DUF7381" evidence="1">
    <location>
        <begin position="1"/>
        <end position="85"/>
    </location>
</feature>
<evidence type="ECO:0000313" key="3">
    <source>
        <dbReference type="WBParaSite" id="SVE_0884900.1"/>
    </source>
</evidence>
<dbReference type="SUPFAM" id="SSF55797">
    <property type="entry name" value="PR-1-like"/>
    <property type="match status" value="1"/>
</dbReference>
<sequence>MVKRILHDYDVENVMEICIYNYGFVRKHGTIENSAKVCESIAPYVNSKNKYITFFVQNPYKLYSNVYFCLKKKFTTFHSALKYALMMNTYVDFDPYTAIPAPPPRRFFIVTLAGIKWYLKNPSTHHYWNKIWHNCNGGCFFQNNFGYTKKHFLEEINAYRKILGHNPLQISYKLCVLADTRAEIMSEKNKLFSDPDKRHHEIIFYAPYGYGMYAIKILFDDTYFSHKKFNYKAAKVGNGFARLLSYDQKYVGFGLSRSINVIYGCIKYSSTPY</sequence>
<reference evidence="2" key="1">
    <citation type="submission" date="2014-07" db="EMBL/GenBank/DDBJ databases">
        <authorList>
            <person name="Martin A.A"/>
            <person name="De Silva N."/>
        </authorList>
    </citation>
    <scope>NUCLEOTIDE SEQUENCE</scope>
</reference>
<evidence type="ECO:0000313" key="2">
    <source>
        <dbReference type="Proteomes" id="UP000035680"/>
    </source>
</evidence>
<accession>A0A0K0FIX7</accession>
<reference evidence="3" key="2">
    <citation type="submission" date="2015-08" db="UniProtKB">
        <authorList>
            <consortium name="WormBaseParasite"/>
        </authorList>
    </citation>
    <scope>IDENTIFICATION</scope>
</reference>